<evidence type="ECO:0000313" key="1">
    <source>
        <dbReference type="EMBL" id="CAG8634523.1"/>
    </source>
</evidence>
<feature type="non-terminal residue" evidence="1">
    <location>
        <position position="1"/>
    </location>
</feature>
<dbReference type="Proteomes" id="UP000789702">
    <property type="component" value="Unassembled WGS sequence"/>
</dbReference>
<comment type="caution">
    <text evidence="1">The sequence shown here is derived from an EMBL/GenBank/DDBJ whole genome shotgun (WGS) entry which is preliminary data.</text>
</comment>
<organism evidence="1 2">
    <name type="scientific">Dentiscutata heterogama</name>
    <dbReference type="NCBI Taxonomy" id="1316150"/>
    <lineage>
        <taxon>Eukaryota</taxon>
        <taxon>Fungi</taxon>
        <taxon>Fungi incertae sedis</taxon>
        <taxon>Mucoromycota</taxon>
        <taxon>Glomeromycotina</taxon>
        <taxon>Glomeromycetes</taxon>
        <taxon>Diversisporales</taxon>
        <taxon>Gigasporaceae</taxon>
        <taxon>Dentiscutata</taxon>
    </lineage>
</organism>
<sequence>PVILTILNSRGFFSDLQYFSNVLIPIKEAILAVKANCSTLADCYINLVKIAIAIHNLSTNKYKEFHNK</sequence>
<reference evidence="1" key="1">
    <citation type="submission" date="2021-06" db="EMBL/GenBank/DDBJ databases">
        <authorList>
            <person name="Kallberg Y."/>
            <person name="Tangrot J."/>
            <person name="Rosling A."/>
        </authorList>
    </citation>
    <scope>NUCLEOTIDE SEQUENCE</scope>
    <source>
        <strain evidence="1">IL203A</strain>
    </source>
</reference>
<dbReference type="EMBL" id="CAJVPU010013709">
    <property type="protein sequence ID" value="CAG8634523.1"/>
    <property type="molecule type" value="Genomic_DNA"/>
</dbReference>
<proteinExistence type="predicted"/>
<gene>
    <name evidence="1" type="ORF">DHETER_LOCUS8543</name>
</gene>
<name>A0ACA9ND08_9GLOM</name>
<evidence type="ECO:0000313" key="2">
    <source>
        <dbReference type="Proteomes" id="UP000789702"/>
    </source>
</evidence>
<accession>A0ACA9ND08</accession>
<keyword evidence="2" id="KW-1185">Reference proteome</keyword>
<protein>
    <submittedName>
        <fullName evidence="1">7787_t:CDS:1</fullName>
    </submittedName>
</protein>